<organism evidence="1 2">
    <name type="scientific">Thalassiosira oceanica</name>
    <name type="common">Marine diatom</name>
    <dbReference type="NCBI Taxonomy" id="159749"/>
    <lineage>
        <taxon>Eukaryota</taxon>
        <taxon>Sar</taxon>
        <taxon>Stramenopiles</taxon>
        <taxon>Ochrophyta</taxon>
        <taxon>Bacillariophyta</taxon>
        <taxon>Coscinodiscophyceae</taxon>
        <taxon>Thalassiosirophycidae</taxon>
        <taxon>Thalassiosirales</taxon>
        <taxon>Thalassiosiraceae</taxon>
        <taxon>Thalassiosira</taxon>
    </lineage>
</organism>
<accession>K0TCU5</accession>
<reference evidence="1 2" key="1">
    <citation type="journal article" date="2012" name="Genome Biol.">
        <title>Genome and low-iron response of an oceanic diatom adapted to chronic iron limitation.</title>
        <authorList>
            <person name="Lommer M."/>
            <person name="Specht M."/>
            <person name="Roy A.S."/>
            <person name="Kraemer L."/>
            <person name="Andreson R."/>
            <person name="Gutowska M.A."/>
            <person name="Wolf J."/>
            <person name="Bergner S.V."/>
            <person name="Schilhabel M.B."/>
            <person name="Klostermeier U.C."/>
            <person name="Beiko R.G."/>
            <person name="Rosenstiel P."/>
            <person name="Hippler M."/>
            <person name="Laroche J."/>
        </authorList>
    </citation>
    <scope>NUCLEOTIDE SEQUENCE [LARGE SCALE GENOMIC DNA]</scope>
    <source>
        <strain evidence="1 2">CCMP1005</strain>
    </source>
</reference>
<keyword evidence="2" id="KW-1185">Reference proteome</keyword>
<sequence length="153" mass="17344">LVHTGEWDLGSSGGQYFKPFPANQWEYPLPVNSAWGDEFKPSYVTTDYALSENADVFVIMGYAVLYDNWQYERQSYHGLCNNFDQNVTDRYGYSHKECRYNRVTTYTQAGNGYWNHEPVGRPIESMTSGHKSETAGPATVVALSAAGTYCRPR</sequence>
<evidence type="ECO:0000313" key="1">
    <source>
        <dbReference type="EMBL" id="EJK76548.1"/>
    </source>
</evidence>
<proteinExistence type="predicted"/>
<name>K0TCU5_THAOC</name>
<protein>
    <submittedName>
        <fullName evidence="1">Uncharacterized protein</fullName>
    </submittedName>
</protein>
<comment type="caution">
    <text evidence="1">The sequence shown here is derived from an EMBL/GenBank/DDBJ whole genome shotgun (WGS) entry which is preliminary data.</text>
</comment>
<evidence type="ECO:0000313" key="2">
    <source>
        <dbReference type="Proteomes" id="UP000266841"/>
    </source>
</evidence>
<dbReference type="EMBL" id="AGNL01002023">
    <property type="protein sequence ID" value="EJK76548.1"/>
    <property type="molecule type" value="Genomic_DNA"/>
</dbReference>
<gene>
    <name evidence="1" type="ORF">THAOC_01684</name>
</gene>
<dbReference type="Proteomes" id="UP000266841">
    <property type="component" value="Unassembled WGS sequence"/>
</dbReference>
<dbReference type="AlphaFoldDB" id="K0TCU5"/>
<feature type="non-terminal residue" evidence="1">
    <location>
        <position position="1"/>
    </location>
</feature>